<evidence type="ECO:0000256" key="2">
    <source>
        <dbReference type="SAM" id="SignalP"/>
    </source>
</evidence>
<dbReference type="Gene3D" id="3.40.190.10">
    <property type="entry name" value="Periplasmic binding protein-like II"/>
    <property type="match status" value="1"/>
</dbReference>
<dbReference type="Proteomes" id="UP000198284">
    <property type="component" value="Unassembled WGS sequence"/>
</dbReference>
<proteinExistence type="inferred from homology"/>
<keyword evidence="2" id="KW-0732">Signal</keyword>
<dbReference type="PANTHER" id="PTHR42928:SF5">
    <property type="entry name" value="BLR1237 PROTEIN"/>
    <property type="match status" value="1"/>
</dbReference>
<protein>
    <submittedName>
        <fullName evidence="3">Tripartite-type tricarboxylate transporter, receptor component TctC</fullName>
    </submittedName>
</protein>
<dbReference type="OrthoDB" id="8898715at2"/>
<dbReference type="Gene3D" id="3.40.190.150">
    <property type="entry name" value="Bordetella uptake gene, domain 1"/>
    <property type="match status" value="1"/>
</dbReference>
<comment type="similarity">
    <text evidence="1">Belongs to the UPF0065 (bug) family.</text>
</comment>
<accession>A0A239IN73</accession>
<evidence type="ECO:0000313" key="3">
    <source>
        <dbReference type="EMBL" id="SNS94678.1"/>
    </source>
</evidence>
<reference evidence="3 4" key="1">
    <citation type="submission" date="2017-06" db="EMBL/GenBank/DDBJ databases">
        <authorList>
            <person name="Kim H.J."/>
            <person name="Triplett B.A."/>
        </authorList>
    </citation>
    <scope>NUCLEOTIDE SEQUENCE [LARGE SCALE GENOMIC DNA]</scope>
    <source>
        <strain evidence="3 4">U15</strain>
    </source>
</reference>
<dbReference type="AlphaFoldDB" id="A0A239IN73"/>
<keyword evidence="4" id="KW-1185">Reference proteome</keyword>
<dbReference type="EMBL" id="FZOT01000010">
    <property type="protein sequence ID" value="SNS94678.1"/>
    <property type="molecule type" value="Genomic_DNA"/>
</dbReference>
<gene>
    <name evidence="3" type="ORF">SAMN06265795_11025</name>
</gene>
<dbReference type="PANTHER" id="PTHR42928">
    <property type="entry name" value="TRICARBOXYLATE-BINDING PROTEIN"/>
    <property type="match status" value="1"/>
</dbReference>
<evidence type="ECO:0000256" key="1">
    <source>
        <dbReference type="ARBA" id="ARBA00006987"/>
    </source>
</evidence>
<name>A0A239IN73_9BURK</name>
<dbReference type="InterPro" id="IPR042100">
    <property type="entry name" value="Bug_dom1"/>
</dbReference>
<feature type="chain" id="PRO_5012692479" evidence="2">
    <location>
        <begin position="29"/>
        <end position="329"/>
    </location>
</feature>
<dbReference type="CDD" id="cd13578">
    <property type="entry name" value="PBP2_Bug27"/>
    <property type="match status" value="1"/>
</dbReference>
<dbReference type="PIRSF" id="PIRSF017082">
    <property type="entry name" value="YflP"/>
    <property type="match status" value="1"/>
</dbReference>
<keyword evidence="3" id="KW-0675">Receptor</keyword>
<dbReference type="SUPFAM" id="SSF53850">
    <property type="entry name" value="Periplasmic binding protein-like II"/>
    <property type="match status" value="1"/>
</dbReference>
<feature type="signal peptide" evidence="2">
    <location>
        <begin position="1"/>
        <end position="28"/>
    </location>
</feature>
<sequence>MKTANNLIKTGLRCLIAGAALVSASAGAQSNYPNKPVRIIVPFSPGGTADMLGRLVAQKLTESMKQTFVVENRGGAGGVVGSDLVAKAAPDGYTLVVSGVASHAIAPTLSKKMPFDPIRDFTHIALFGGPPSMLAVHPSVPAKDLKSFVALAKSKPGELSYASPGNGTMGHLAAEQFKQLAKIDMTHVPYKGAGPAVADLIAGHVPAASNTLSTMSSHVKAGKARALAVSSKARVEEFPDVPTFAELGYPEMVATIWFSLSGPKGMPQDIVNRLNAEVVKALQAPDVREKLKPEGIETNNMDAKAFTQFVAAELKRWAPVVKASGAQVD</sequence>
<dbReference type="Pfam" id="PF03401">
    <property type="entry name" value="TctC"/>
    <property type="match status" value="1"/>
</dbReference>
<organism evidence="3 4">
    <name type="scientific">Noviherbaspirillum humi</name>
    <dbReference type="NCBI Taxonomy" id="1688639"/>
    <lineage>
        <taxon>Bacteria</taxon>
        <taxon>Pseudomonadati</taxon>
        <taxon>Pseudomonadota</taxon>
        <taxon>Betaproteobacteria</taxon>
        <taxon>Burkholderiales</taxon>
        <taxon>Oxalobacteraceae</taxon>
        <taxon>Noviherbaspirillum</taxon>
    </lineage>
</organism>
<dbReference type="InterPro" id="IPR005064">
    <property type="entry name" value="BUG"/>
</dbReference>
<evidence type="ECO:0000313" key="4">
    <source>
        <dbReference type="Proteomes" id="UP000198284"/>
    </source>
</evidence>
<dbReference type="RefSeq" id="WP_089400204.1">
    <property type="nucleotide sequence ID" value="NZ_FZOT01000010.1"/>
</dbReference>